<evidence type="ECO:0000313" key="2">
    <source>
        <dbReference type="Proteomes" id="UP000053176"/>
    </source>
</evidence>
<sequence>MNVDVGAQIQLNRSCVDTFEFTMAVARHVEVDNMTPLSKLFRQRFNRVLYPADLGIEVVGKDGDAHGVFLPPVIWT</sequence>
<dbReference type="Proteomes" id="UP000053176">
    <property type="component" value="Unassembled WGS sequence"/>
</dbReference>
<protein>
    <submittedName>
        <fullName evidence="1">Uncharacterized protein</fullName>
    </submittedName>
</protein>
<evidence type="ECO:0000313" key="1">
    <source>
        <dbReference type="EMBL" id="KUM24742.1"/>
    </source>
</evidence>
<name>A0A117N2J0_RHILI</name>
<accession>A0A117N2J0</accession>
<gene>
    <name evidence="1" type="ORF">AU467_06485</name>
</gene>
<dbReference type="AlphaFoldDB" id="A0A117N2J0"/>
<reference evidence="1 2" key="1">
    <citation type="submission" date="2015-12" db="EMBL/GenBank/DDBJ databases">
        <title>Draft genome sequence of Mesorhizobium sp. UFLA 01-765, a multitolerant efficient symbiont and plant-growth promoting strain isolated from Zn-mining soil using Leucaena leucocephala as a trap plant.</title>
        <authorList>
            <person name="Rangel W.M."/>
            <person name="Thijs S."/>
            <person name="Longatti S.M."/>
            <person name="Moreira F.M."/>
            <person name="Weyens N."/>
            <person name="Vangronsveld J."/>
            <person name="Van Hamme J.D."/>
            <person name="Bottos E.M."/>
            <person name="Rineau F."/>
        </authorList>
    </citation>
    <scope>NUCLEOTIDE SEQUENCE [LARGE SCALE GENOMIC DNA]</scope>
    <source>
        <strain evidence="1 2">UFLA 01-765</strain>
    </source>
</reference>
<proteinExistence type="predicted"/>
<dbReference type="EMBL" id="LPWA01000131">
    <property type="protein sequence ID" value="KUM24742.1"/>
    <property type="molecule type" value="Genomic_DNA"/>
</dbReference>
<comment type="caution">
    <text evidence="1">The sequence shown here is derived from an EMBL/GenBank/DDBJ whole genome shotgun (WGS) entry which is preliminary data.</text>
</comment>
<organism evidence="1 2">
    <name type="scientific">Rhizobium loti</name>
    <name type="common">Mesorhizobium loti</name>
    <dbReference type="NCBI Taxonomy" id="381"/>
    <lineage>
        <taxon>Bacteria</taxon>
        <taxon>Pseudomonadati</taxon>
        <taxon>Pseudomonadota</taxon>
        <taxon>Alphaproteobacteria</taxon>
        <taxon>Hyphomicrobiales</taxon>
        <taxon>Phyllobacteriaceae</taxon>
        <taxon>Mesorhizobium</taxon>
    </lineage>
</organism>